<dbReference type="KEGG" id="dfa:DFA_05811"/>
<organism evidence="10 11">
    <name type="scientific">Cavenderia fasciculata</name>
    <name type="common">Slime mold</name>
    <name type="synonym">Dictyostelium fasciculatum</name>
    <dbReference type="NCBI Taxonomy" id="261658"/>
    <lineage>
        <taxon>Eukaryota</taxon>
        <taxon>Amoebozoa</taxon>
        <taxon>Evosea</taxon>
        <taxon>Eumycetozoa</taxon>
        <taxon>Dictyostelia</taxon>
        <taxon>Acytosteliales</taxon>
        <taxon>Cavenderiaceae</taxon>
        <taxon>Cavenderia</taxon>
    </lineage>
</organism>
<dbReference type="OMA" id="GCTQKIM"/>
<keyword evidence="9" id="KW-1015">Disulfide bond</keyword>
<dbReference type="EMBL" id="GL883008">
    <property type="protein sequence ID" value="EGG23677.1"/>
    <property type="molecule type" value="Genomic_DNA"/>
</dbReference>
<dbReference type="GeneID" id="14874904"/>
<dbReference type="Proteomes" id="UP000007797">
    <property type="component" value="Unassembled WGS sequence"/>
</dbReference>
<dbReference type="RefSeq" id="XP_004361528.1">
    <property type="nucleotide sequence ID" value="XM_004361471.1"/>
</dbReference>
<dbReference type="PANTHER" id="PTHR13344:SF0">
    <property type="entry name" value="NADH DEHYDROGENASE [UBIQUINONE] 1 ALPHA SUBCOMPLEX SUBUNIT 8"/>
    <property type="match status" value="1"/>
</dbReference>
<protein>
    <submittedName>
        <fullName evidence="10">NADH dehydrogenase</fullName>
    </submittedName>
</protein>
<evidence type="ECO:0000256" key="7">
    <source>
        <dbReference type="ARBA" id="ARBA00022982"/>
    </source>
</evidence>
<evidence type="ECO:0000256" key="5">
    <source>
        <dbReference type="ARBA" id="ARBA00022660"/>
    </source>
</evidence>
<keyword evidence="6" id="KW-0677">Repeat</keyword>
<evidence type="ECO:0000256" key="1">
    <source>
        <dbReference type="ARBA" id="ARBA00003195"/>
    </source>
</evidence>
<accession>F4PMT3</accession>
<evidence type="ECO:0000313" key="11">
    <source>
        <dbReference type="Proteomes" id="UP000007797"/>
    </source>
</evidence>
<name>F4PMT3_CACFS</name>
<comment type="subcellular location">
    <subcellularLocation>
        <location evidence="2">Mitochondrion</location>
    </subcellularLocation>
</comment>
<evidence type="ECO:0000256" key="3">
    <source>
        <dbReference type="ARBA" id="ARBA00010705"/>
    </source>
</evidence>
<proteinExistence type="inferred from homology"/>
<comment type="function">
    <text evidence="1">Accessory subunit of the mitochondrial membrane respiratory chain NADH dehydrogenase (Complex I), that is believed not to be involved in catalysis. Complex I functions in the transfer of electrons from NADH to the respiratory chain. The immediate electron acceptor for the enzyme is believed to be ubiquinone.</text>
</comment>
<reference evidence="11" key="1">
    <citation type="journal article" date="2011" name="Genome Res.">
        <title>Phylogeny-wide analysis of social amoeba genomes highlights ancient origins for complex intercellular communication.</title>
        <authorList>
            <person name="Heidel A.J."/>
            <person name="Lawal H.M."/>
            <person name="Felder M."/>
            <person name="Schilde C."/>
            <person name="Helps N.R."/>
            <person name="Tunggal B."/>
            <person name="Rivero F."/>
            <person name="John U."/>
            <person name="Schleicher M."/>
            <person name="Eichinger L."/>
            <person name="Platzer M."/>
            <person name="Noegel A.A."/>
            <person name="Schaap P."/>
            <person name="Gloeckner G."/>
        </authorList>
    </citation>
    <scope>NUCLEOTIDE SEQUENCE [LARGE SCALE GENOMIC DNA]</scope>
    <source>
        <strain evidence="11">SH3</strain>
    </source>
</reference>
<dbReference type="PANTHER" id="PTHR13344">
    <property type="entry name" value="NADH-UBIQUINONE OXIDOREDUCTASE"/>
    <property type="match status" value="1"/>
</dbReference>
<dbReference type="GO" id="GO:0006120">
    <property type="term" value="P:mitochondrial electron transport, NADH to ubiquinone"/>
    <property type="evidence" value="ECO:0007669"/>
    <property type="project" value="InterPro"/>
</dbReference>
<gene>
    <name evidence="10" type="ORF">DFA_05811</name>
</gene>
<dbReference type="InterPro" id="IPR016680">
    <property type="entry name" value="NDUFA8"/>
</dbReference>
<dbReference type="OrthoDB" id="276296at2759"/>
<dbReference type="AlphaFoldDB" id="F4PMT3"/>
<keyword evidence="11" id="KW-1185">Reference proteome</keyword>
<evidence type="ECO:0000256" key="6">
    <source>
        <dbReference type="ARBA" id="ARBA00022737"/>
    </source>
</evidence>
<evidence type="ECO:0000256" key="2">
    <source>
        <dbReference type="ARBA" id="ARBA00004173"/>
    </source>
</evidence>
<evidence type="ECO:0000313" key="10">
    <source>
        <dbReference type="EMBL" id="EGG23677.1"/>
    </source>
</evidence>
<evidence type="ECO:0000256" key="9">
    <source>
        <dbReference type="ARBA" id="ARBA00023157"/>
    </source>
</evidence>
<dbReference type="GO" id="GO:0005739">
    <property type="term" value="C:mitochondrion"/>
    <property type="evidence" value="ECO:0007669"/>
    <property type="project" value="UniProtKB-SubCell"/>
</dbReference>
<comment type="similarity">
    <text evidence="3">Belongs to the complex I NDUFA8 subunit family.</text>
</comment>
<keyword evidence="5" id="KW-0679">Respiratory chain</keyword>
<keyword evidence="8" id="KW-0496">Mitochondrion</keyword>
<evidence type="ECO:0000256" key="4">
    <source>
        <dbReference type="ARBA" id="ARBA00022448"/>
    </source>
</evidence>
<evidence type="ECO:0000256" key="8">
    <source>
        <dbReference type="ARBA" id="ARBA00023128"/>
    </source>
</evidence>
<sequence length="113" mass="13072">MEPYSRAELIVSVDSIWSVCERTMYAFEKCKIDNGNDPQACLKYSVSVAGCTQKIMREITKTCKPELDKAVHCVEENNMRTLKCTKETEELFKCFKTNSFEKLVLLIIDLYKN</sequence>
<keyword evidence="7" id="KW-0249">Electron transport</keyword>
<keyword evidence="4" id="KW-0813">Transport</keyword>